<proteinExistence type="inferred from homology"/>
<feature type="domain" description="C2" evidence="7">
    <location>
        <begin position="328"/>
        <end position="426"/>
    </location>
</feature>
<dbReference type="PANTHER" id="PTHR42971:SF1">
    <property type="entry name" value="TRNA (CYTIDINE(34)-2'-O)-METHYLTRANSFERASE"/>
    <property type="match status" value="1"/>
</dbReference>
<dbReference type="GO" id="GO:0002130">
    <property type="term" value="P:wobble position ribose methylation"/>
    <property type="evidence" value="ECO:0007669"/>
    <property type="project" value="TreeGrafter"/>
</dbReference>
<dbReference type="Gene3D" id="3.40.1280.10">
    <property type="match status" value="1"/>
</dbReference>
<dbReference type="GO" id="GO:0003723">
    <property type="term" value="F:RNA binding"/>
    <property type="evidence" value="ECO:0007669"/>
    <property type="project" value="InterPro"/>
</dbReference>
<reference evidence="8 9" key="1">
    <citation type="journal article" date="2019" name="Genome Biol. Evol.">
        <title>Insights into the evolution of the New World diploid cottons (Gossypium, subgenus Houzingenia) based on genome sequencing.</title>
        <authorList>
            <person name="Grover C.E."/>
            <person name="Arick M.A. 2nd"/>
            <person name="Thrash A."/>
            <person name="Conover J.L."/>
            <person name="Sanders W.S."/>
            <person name="Peterson D.G."/>
            <person name="Frelichowski J.E."/>
            <person name="Scheffler J.A."/>
            <person name="Scheffler B.E."/>
            <person name="Wendel J.F."/>
        </authorList>
    </citation>
    <scope>NUCLEOTIDE SEQUENCE [LARGE SCALE GENOMIC DNA]</scope>
    <source>
        <strain evidence="8">5</strain>
        <tissue evidence="8">Leaf</tissue>
    </source>
</reference>
<dbReference type="InterPro" id="IPR035892">
    <property type="entry name" value="C2_domain_sf"/>
</dbReference>
<dbReference type="InterPro" id="IPR000008">
    <property type="entry name" value="C2_dom"/>
</dbReference>
<evidence type="ECO:0000256" key="2">
    <source>
        <dbReference type="ARBA" id="ARBA00022603"/>
    </source>
</evidence>
<keyword evidence="9" id="KW-1185">Reference proteome</keyword>
<dbReference type="InterPro" id="IPR029028">
    <property type="entry name" value="Alpha/beta_knot_MTases"/>
</dbReference>
<organism evidence="8 9">
    <name type="scientific">Gossypium gossypioides</name>
    <name type="common">Mexican cotton</name>
    <name type="synonym">Selera gossypioides</name>
    <dbReference type="NCBI Taxonomy" id="34282"/>
    <lineage>
        <taxon>Eukaryota</taxon>
        <taxon>Viridiplantae</taxon>
        <taxon>Streptophyta</taxon>
        <taxon>Embryophyta</taxon>
        <taxon>Tracheophyta</taxon>
        <taxon>Spermatophyta</taxon>
        <taxon>Magnoliopsida</taxon>
        <taxon>eudicotyledons</taxon>
        <taxon>Gunneridae</taxon>
        <taxon>Pentapetalae</taxon>
        <taxon>rosids</taxon>
        <taxon>malvids</taxon>
        <taxon>Malvales</taxon>
        <taxon>Malvaceae</taxon>
        <taxon>Malvoideae</taxon>
        <taxon>Gossypium</taxon>
    </lineage>
</organism>
<comment type="caution">
    <text evidence="8">The sequence shown here is derived from an EMBL/GenBank/DDBJ whole genome shotgun (WGS) entry which is preliminary data.</text>
</comment>
<evidence type="ECO:0000256" key="5">
    <source>
        <dbReference type="ARBA" id="ARBA00022694"/>
    </source>
</evidence>
<keyword evidence="4" id="KW-0949">S-adenosyl-L-methionine</keyword>
<gene>
    <name evidence="8" type="ORF">Gogos_010540</name>
</gene>
<evidence type="ECO:0000313" key="8">
    <source>
        <dbReference type="EMBL" id="MBA0737059.1"/>
    </source>
</evidence>
<evidence type="ECO:0000256" key="3">
    <source>
        <dbReference type="ARBA" id="ARBA00022679"/>
    </source>
</evidence>
<keyword evidence="1" id="KW-0963">Cytoplasm</keyword>
<keyword evidence="5" id="KW-0819">tRNA processing</keyword>
<feature type="region of interest" description="Disordered" evidence="6">
    <location>
        <begin position="49"/>
        <end position="68"/>
    </location>
</feature>
<dbReference type="Proteomes" id="UP000593579">
    <property type="component" value="Unassembled WGS sequence"/>
</dbReference>
<evidence type="ECO:0000256" key="1">
    <source>
        <dbReference type="ARBA" id="ARBA00022490"/>
    </source>
</evidence>
<protein>
    <recommendedName>
        <fullName evidence="7">C2 domain-containing protein</fullName>
    </recommendedName>
</protein>
<name>A0A7J9BLN8_GOSGO</name>
<dbReference type="InterPro" id="IPR001537">
    <property type="entry name" value="SpoU_MeTrfase"/>
</dbReference>
<sequence length="426" mass="47552">MRAVPYYSQSHLLQSLRHINDTSSLSLFPNFRPSSLRIPHLSSFSNTRADTHTKTKIETGNGNNSLPAPDPQQKLLQVVLVSPQIPGNAGCIARTCAASAVALHLVGPLGFKVDDTKLKRAGLDYWPYVVVRIHGSWAEFQNYFKQQEGDKRLLAFTKRGTAIHSDFSYRKGDYLIFGSETCGLPPDVLLDCKSETFGGGTIRIPMVETYVRCLNLSVSVGIAVYEASRQLNYEQLQVPSTNSDDFEQMPAEEKEGFSLKETKPNIGGGRATPVVMLVTLVICEDPRERKGKEFVNNEFLGKIAINVSDIPTQVPLDSPLAPECHCYWTGDSIMNTCSKVYLSPRLWYLRVNIIEAQDLVVPGDKNRNSEVYVKGTLGNVKLRTRVSVDKSLNPRWNEDLMFVAAEPFYDHLVLAVVDKNNEEISH</sequence>
<dbReference type="InterPro" id="IPR029026">
    <property type="entry name" value="tRNA_m1G_MTases_N"/>
</dbReference>
<keyword evidence="3" id="KW-0808">Transferase</keyword>
<dbReference type="Gene3D" id="2.60.40.150">
    <property type="entry name" value="C2 domain"/>
    <property type="match status" value="1"/>
</dbReference>
<dbReference type="GO" id="GO:0008173">
    <property type="term" value="F:RNA methyltransferase activity"/>
    <property type="evidence" value="ECO:0007669"/>
    <property type="project" value="InterPro"/>
</dbReference>
<dbReference type="Pfam" id="PF00588">
    <property type="entry name" value="SpoU_methylase"/>
    <property type="match status" value="1"/>
</dbReference>
<dbReference type="SUPFAM" id="SSF49562">
    <property type="entry name" value="C2 domain (Calcium/lipid-binding domain, CaLB)"/>
    <property type="match status" value="1"/>
</dbReference>
<dbReference type="InterPro" id="IPR016914">
    <property type="entry name" value="TrmL"/>
</dbReference>
<evidence type="ECO:0000256" key="6">
    <source>
        <dbReference type="SAM" id="MobiDB-lite"/>
    </source>
</evidence>
<dbReference type="PROSITE" id="PS50004">
    <property type="entry name" value="C2"/>
    <property type="match status" value="1"/>
</dbReference>
<dbReference type="GO" id="GO:0042802">
    <property type="term" value="F:identical protein binding"/>
    <property type="evidence" value="ECO:0007669"/>
    <property type="project" value="UniProtKB-ARBA"/>
</dbReference>
<dbReference type="SUPFAM" id="SSF75217">
    <property type="entry name" value="alpha/beta knot"/>
    <property type="match status" value="1"/>
</dbReference>
<dbReference type="AlphaFoldDB" id="A0A7J9BLN8"/>
<evidence type="ECO:0000259" key="7">
    <source>
        <dbReference type="PROSITE" id="PS50004"/>
    </source>
</evidence>
<dbReference type="EMBL" id="JABEZY010000004">
    <property type="protein sequence ID" value="MBA0737059.1"/>
    <property type="molecule type" value="Genomic_DNA"/>
</dbReference>
<keyword evidence="2" id="KW-0489">Methyltransferase</keyword>
<dbReference type="Pfam" id="PF00168">
    <property type="entry name" value="C2"/>
    <property type="match status" value="1"/>
</dbReference>
<dbReference type="HAMAP" id="MF_01885">
    <property type="entry name" value="tRNA_methyltr_TrmL"/>
    <property type="match status" value="1"/>
</dbReference>
<evidence type="ECO:0000313" key="9">
    <source>
        <dbReference type="Proteomes" id="UP000593579"/>
    </source>
</evidence>
<dbReference type="FunFam" id="3.40.1280.10:FF:000002">
    <property type="entry name" value="Peptidylprolyl isomerase"/>
    <property type="match status" value="1"/>
</dbReference>
<accession>A0A7J9BLN8</accession>
<evidence type="ECO:0000256" key="4">
    <source>
        <dbReference type="ARBA" id="ARBA00022691"/>
    </source>
</evidence>
<dbReference type="CDD" id="cd18094">
    <property type="entry name" value="SpoU-like_TrmL"/>
    <property type="match status" value="1"/>
</dbReference>
<dbReference type="OrthoDB" id="5580682at2759"/>
<dbReference type="PANTHER" id="PTHR42971">
    <property type="entry name" value="TRNA (CYTIDINE(34)-2'-O)-METHYLTRANSFERASE"/>
    <property type="match status" value="1"/>
</dbReference>